<reference evidence="2 3" key="1">
    <citation type="submission" date="2014-10" db="EMBL/GenBank/DDBJ databases">
        <title>Genome sequence of a Xanthomonas strain that is pathogenic on beans.</title>
        <authorList>
            <person name="Aritua V."/>
            <person name="Sapp M."/>
            <person name="Harrison J."/>
            <person name="Smith J."/>
            <person name="Studholme D."/>
        </authorList>
    </citation>
    <scope>NUCLEOTIDE SEQUENCE [LARGE SCALE GENOMIC DNA]</scope>
    <source>
        <strain evidence="2 3">Nyagatare</strain>
    </source>
</reference>
<keyword evidence="1" id="KW-1133">Transmembrane helix</keyword>
<feature type="transmembrane region" description="Helical" evidence="1">
    <location>
        <begin position="87"/>
        <end position="108"/>
    </location>
</feature>
<gene>
    <name evidence="2" type="ORF">NC00_05245</name>
</gene>
<name>A0AB34PB23_9XANT</name>
<organism evidence="2 3">
    <name type="scientific">Xanthomonas cannabis pv. phaseoli</name>
    <dbReference type="NCBI Taxonomy" id="1885902"/>
    <lineage>
        <taxon>Bacteria</taxon>
        <taxon>Pseudomonadati</taxon>
        <taxon>Pseudomonadota</taxon>
        <taxon>Gammaproteobacteria</taxon>
        <taxon>Lysobacterales</taxon>
        <taxon>Lysobacteraceae</taxon>
        <taxon>Xanthomonas</taxon>
    </lineage>
</organism>
<comment type="caution">
    <text evidence="2">The sequence shown here is derived from an EMBL/GenBank/DDBJ whole genome shotgun (WGS) entry which is preliminary data.</text>
</comment>
<sequence>MAWDFCAGDSDVDRDALLGLGVFQGADFLAVAFFTAFADVALLLAVPRCADAFLAACVPADVFLAGLFVAAFFVAAFFVADFFVADFLVAAFFVAAFFVAALRAGVFFVTDDVAPRVFDVFLAAVFEAPPALVEAPAFLLAPASRRWSRRAAQRWPASPPHSSQAI</sequence>
<dbReference type="Proteomes" id="UP000029879">
    <property type="component" value="Unassembled WGS sequence"/>
</dbReference>
<evidence type="ECO:0000313" key="3">
    <source>
        <dbReference type="Proteomes" id="UP000029879"/>
    </source>
</evidence>
<keyword evidence="1" id="KW-0812">Transmembrane</keyword>
<evidence type="ECO:0000256" key="1">
    <source>
        <dbReference type="SAM" id="Phobius"/>
    </source>
</evidence>
<feature type="transmembrane region" description="Helical" evidence="1">
    <location>
        <begin position="52"/>
        <end position="80"/>
    </location>
</feature>
<dbReference type="AlphaFoldDB" id="A0AB34PB23"/>
<evidence type="ECO:0000313" key="2">
    <source>
        <dbReference type="EMBL" id="KGK58844.1"/>
    </source>
</evidence>
<feature type="transmembrane region" description="Helical" evidence="1">
    <location>
        <begin position="120"/>
        <end position="141"/>
    </location>
</feature>
<accession>A0AB34PB23</accession>
<protein>
    <submittedName>
        <fullName evidence="2">Uncharacterized protein</fullName>
    </submittedName>
</protein>
<dbReference type="EMBL" id="JRQI01000015">
    <property type="protein sequence ID" value="KGK58844.1"/>
    <property type="molecule type" value="Genomic_DNA"/>
</dbReference>
<proteinExistence type="predicted"/>
<keyword evidence="1" id="KW-0472">Membrane</keyword>